<evidence type="ECO:0000256" key="7">
    <source>
        <dbReference type="ARBA" id="ARBA00023026"/>
    </source>
</evidence>
<keyword evidence="5 10" id="KW-0812">Transmembrane</keyword>
<dbReference type="NCBIfam" id="TIGR03929">
    <property type="entry name" value="T7_esaA_Nterm"/>
    <property type="match status" value="1"/>
</dbReference>
<feature type="transmembrane region" description="Helical" evidence="10">
    <location>
        <begin position="962"/>
        <end position="984"/>
    </location>
</feature>
<evidence type="ECO:0000256" key="2">
    <source>
        <dbReference type="ARBA" id="ARBA00008338"/>
    </source>
</evidence>
<evidence type="ECO:0000256" key="1">
    <source>
        <dbReference type="ARBA" id="ARBA00004651"/>
    </source>
</evidence>
<keyword evidence="4" id="KW-1003">Cell membrane</keyword>
<evidence type="ECO:0000256" key="5">
    <source>
        <dbReference type="ARBA" id="ARBA00022692"/>
    </source>
</evidence>
<organism evidence="11 12">
    <name type="scientific">Latilactobacillus graminis DSM 20719</name>
    <dbReference type="NCBI Taxonomy" id="1423752"/>
    <lineage>
        <taxon>Bacteria</taxon>
        <taxon>Bacillati</taxon>
        <taxon>Bacillota</taxon>
        <taxon>Bacilli</taxon>
        <taxon>Lactobacillales</taxon>
        <taxon>Lactobacillaceae</taxon>
        <taxon>Latilactobacillus</taxon>
    </lineage>
</organism>
<name>A0AA89KX57_9LACO</name>
<comment type="caution">
    <text evidence="11">The sequence shown here is derived from an EMBL/GenBank/DDBJ whole genome shotgun (WGS) entry which is preliminary data.</text>
</comment>
<dbReference type="EMBL" id="AYZB01000035">
    <property type="protein sequence ID" value="KRM22341.1"/>
    <property type="molecule type" value="Genomic_DNA"/>
</dbReference>
<protein>
    <recommendedName>
        <fullName evidence="3">Type VII secretion system accessory factor EsaA</fullName>
    </recommendedName>
</protein>
<accession>A0AA89KX57</accession>
<keyword evidence="7" id="KW-0843">Virulence</keyword>
<comment type="subcellular location">
    <subcellularLocation>
        <location evidence="1">Cell membrane</location>
        <topology evidence="1">Multi-pass membrane protein</topology>
    </subcellularLocation>
</comment>
<dbReference type="GO" id="GO:0005886">
    <property type="term" value="C:plasma membrane"/>
    <property type="evidence" value="ECO:0007669"/>
    <property type="project" value="UniProtKB-SubCell"/>
</dbReference>
<gene>
    <name evidence="11" type="ORF">FC90_GL000942</name>
</gene>
<comment type="subunit">
    <text evidence="9">Homodimer. Interacts with EssB.</text>
</comment>
<dbReference type="PANTHER" id="PTHR43077:SF10">
    <property type="entry name" value="TRANSPORT PERMEASE PROTEIN"/>
    <property type="match status" value="1"/>
</dbReference>
<comment type="similarity">
    <text evidence="2">Belongs to the EsaA family.</text>
</comment>
<keyword evidence="8 10" id="KW-0472">Membrane</keyword>
<keyword evidence="6 10" id="KW-1133">Transmembrane helix</keyword>
<evidence type="ECO:0000256" key="6">
    <source>
        <dbReference type="ARBA" id="ARBA00022989"/>
    </source>
</evidence>
<feature type="transmembrane region" description="Helical" evidence="10">
    <location>
        <begin position="807"/>
        <end position="827"/>
    </location>
</feature>
<evidence type="ECO:0000313" key="11">
    <source>
        <dbReference type="EMBL" id="KRM22341.1"/>
    </source>
</evidence>
<evidence type="ECO:0000256" key="10">
    <source>
        <dbReference type="SAM" id="Phobius"/>
    </source>
</evidence>
<dbReference type="AlphaFoldDB" id="A0AA89KX57"/>
<reference evidence="11 12" key="1">
    <citation type="journal article" date="2015" name="Genome Announc.">
        <title>Expanding the biotechnology potential of lactobacilli through comparative genomics of 213 strains and associated genera.</title>
        <authorList>
            <person name="Sun Z."/>
            <person name="Harris H.M."/>
            <person name="McCann A."/>
            <person name="Guo C."/>
            <person name="Argimon S."/>
            <person name="Zhang W."/>
            <person name="Yang X."/>
            <person name="Jeffery I.B."/>
            <person name="Cooney J.C."/>
            <person name="Kagawa T.F."/>
            <person name="Liu W."/>
            <person name="Song Y."/>
            <person name="Salvetti E."/>
            <person name="Wrobel A."/>
            <person name="Rasinkangas P."/>
            <person name="Parkhill J."/>
            <person name="Rea M.C."/>
            <person name="O'Sullivan O."/>
            <person name="Ritari J."/>
            <person name="Douillard F.P."/>
            <person name="Paul Ross R."/>
            <person name="Yang R."/>
            <person name="Briner A.E."/>
            <person name="Felis G.E."/>
            <person name="de Vos W.M."/>
            <person name="Barrangou R."/>
            <person name="Klaenhammer T.R."/>
            <person name="Caufield P.W."/>
            <person name="Cui Y."/>
            <person name="Zhang H."/>
            <person name="O'Toole P.W."/>
        </authorList>
    </citation>
    <scope>NUCLEOTIDE SEQUENCE [LARGE SCALE GENOMIC DNA]</scope>
    <source>
        <strain evidence="11 12">DSM 20719</strain>
    </source>
</reference>
<dbReference type="Proteomes" id="UP000050823">
    <property type="component" value="Unassembled WGS sequence"/>
</dbReference>
<sequence length="1005" mass="111855">MDNMEINMQMKRHIGVIIISLLTAWVMIVGALKLNTLYQSNQTQSIKNSHTTPHLNIALVNEDLGVTLNNEKVNLGQNYTTQAEKAKGNQWFVVSQGIGNVGLKDGDYQLMIEIPTNFSEKLLDINNPNPDTAKVTYSVADSANTNVKATAEKVGQKVVSQLNEQLVNVYFASVLDNLYTAQSNVSTLVTNDSQNIDQFNSKLTEPVQNFQSIFPVLGSQMESTVDTNTGLQGALTDLGKSANTVHDAGTAGTESFTDLLDKHANNKITTAQFYDAIQAMTPDILGDQINSAMESLQDSSQSLKNSISGKENLSEGEADLNLTLAVKNMQAGITGMDKVQQKNYQQANTVIQSVKTLKDNFAAQVAAQIGSENPEQITLGDLIKYKLDGHEETDLNDNAVAALANMINERNRKKVKIIQKRIDLLPFSTVDSPIIESLKGQAKIDRDKSQIDSLLNIETSIHSLKETIDSYNSSVTDDELKLMYPSTTESNSSSQPNESKQQLIELFKQYQRALQQHSNDVTLKYRAYTAFTSKTEGIYNSELANVQNFTNKNDENEAIMNDQDLPEAVNGLLSMPLTEYVNQIGSTLVLNSLGLSEDKPLLMDDGTPFTVDELVQAINEDQVSDNLTKLMTELNKQNTQLISDSKVVQTNVQQQAKQLSDLQKIYTELLENEKETQTLQETFNQMLVTNGEKMTTYLQESEELKQTSSSEVDKAKATSQTMQAFKKQVSKATDDGENLNKTVTTVKQDFTTSLKNNNRFSNQFANVLNNAHQNGVKNENMLKFLANPVNSDSKTVSVGKQSTFNPFGWLVILYVVSLFLSFTMRSVDLLSVRNRKRDEQSHFVFRNLVSVFLNILIHLVLGIGFALVVGQQLITEKSEWPIFVLTIILSSILFGEINNYLARQFKTVGLGVGLLFMLSYIFTALVGNNMQVQDNLLQASLVVNPIAFINRVMVAVISNYDYLAMLVRLGVVVAFVFGINLLIYHFDWALISSRVVFWRKPHEES</sequence>
<dbReference type="InterPro" id="IPR023838">
    <property type="entry name" value="T7SS_EsaA"/>
</dbReference>
<evidence type="ECO:0000256" key="3">
    <source>
        <dbReference type="ARBA" id="ARBA00020819"/>
    </source>
</evidence>
<proteinExistence type="inferred from homology"/>
<evidence type="ECO:0000256" key="4">
    <source>
        <dbReference type="ARBA" id="ARBA00022475"/>
    </source>
</evidence>
<evidence type="ECO:0000256" key="9">
    <source>
        <dbReference type="ARBA" id="ARBA00046722"/>
    </source>
</evidence>
<feature type="transmembrane region" description="Helical" evidence="10">
    <location>
        <begin position="848"/>
        <end position="874"/>
    </location>
</feature>
<evidence type="ECO:0000313" key="12">
    <source>
        <dbReference type="Proteomes" id="UP000050823"/>
    </source>
</evidence>
<feature type="transmembrane region" description="Helical" evidence="10">
    <location>
        <begin position="908"/>
        <end position="927"/>
    </location>
</feature>
<feature type="transmembrane region" description="Helical" evidence="10">
    <location>
        <begin position="880"/>
        <end position="901"/>
    </location>
</feature>
<feature type="transmembrane region" description="Helical" evidence="10">
    <location>
        <begin position="12"/>
        <end position="32"/>
    </location>
</feature>
<dbReference type="InterPro" id="IPR051328">
    <property type="entry name" value="T7SS_ABC-Transporter"/>
</dbReference>
<evidence type="ECO:0000256" key="8">
    <source>
        <dbReference type="ARBA" id="ARBA00023136"/>
    </source>
</evidence>
<dbReference type="PANTHER" id="PTHR43077">
    <property type="entry name" value="TRANSPORT PERMEASE YVFS-RELATED"/>
    <property type="match status" value="1"/>
</dbReference>